<dbReference type="PROSITE" id="PS51160">
    <property type="entry name" value="ACYLPHOSPHATASE_3"/>
    <property type="match status" value="1"/>
</dbReference>
<reference evidence="7 8" key="1">
    <citation type="journal article" date="2016" name="Nat. Commun.">
        <title>Thousands of microbial genomes shed light on interconnected biogeochemical processes in an aquifer system.</title>
        <authorList>
            <person name="Anantharaman K."/>
            <person name="Brown C.T."/>
            <person name="Hug L.A."/>
            <person name="Sharon I."/>
            <person name="Castelle C.J."/>
            <person name="Probst A.J."/>
            <person name="Thomas B.C."/>
            <person name="Singh A."/>
            <person name="Wilkins M.J."/>
            <person name="Karaoz U."/>
            <person name="Brodie E.L."/>
            <person name="Williams K.H."/>
            <person name="Hubbard S.S."/>
            <person name="Banfield J.F."/>
        </authorList>
    </citation>
    <scope>NUCLEOTIDE SEQUENCE [LARGE SCALE GENOMIC DNA]</scope>
    <source>
        <strain evidence="8">RIFCSPHIGHO2_01_FULL_58_15</strain>
    </source>
</reference>
<gene>
    <name evidence="7" type="ORF">A2682_01075</name>
</gene>
<dbReference type="Pfam" id="PF00708">
    <property type="entry name" value="Acylphosphatase"/>
    <property type="match status" value="1"/>
</dbReference>
<dbReference type="AlphaFoldDB" id="A0A1G2PNN7"/>
<proteinExistence type="inferred from homology"/>
<accession>A0A1G2PNN7</accession>
<evidence type="ECO:0000259" key="6">
    <source>
        <dbReference type="PROSITE" id="PS51160"/>
    </source>
</evidence>
<dbReference type="EC" id="3.6.1.7" evidence="2 4"/>
<sequence length="96" mass="10654">MTIPGARARVTLLIRGRVQGVTFREAARERARHLQIVGVAENRADGSVRIVAEGVRITLEEFVRWCREGPPLASVSDVQVEWGEVGPFPGEDFSIR</sequence>
<evidence type="ECO:0000256" key="3">
    <source>
        <dbReference type="ARBA" id="ARBA00047645"/>
    </source>
</evidence>
<evidence type="ECO:0000313" key="7">
    <source>
        <dbReference type="EMBL" id="OHA49241.1"/>
    </source>
</evidence>
<name>A0A1G2PNN7_TERXR</name>
<comment type="caution">
    <text evidence="7">The sequence shown here is derived from an EMBL/GenBank/DDBJ whole genome shotgun (WGS) entry which is preliminary data.</text>
</comment>
<dbReference type="InterPro" id="IPR020456">
    <property type="entry name" value="Acylphosphatase"/>
</dbReference>
<evidence type="ECO:0000256" key="1">
    <source>
        <dbReference type="ARBA" id="ARBA00005614"/>
    </source>
</evidence>
<dbReference type="InterPro" id="IPR001792">
    <property type="entry name" value="Acylphosphatase-like_dom"/>
</dbReference>
<dbReference type="InterPro" id="IPR036046">
    <property type="entry name" value="Acylphosphatase-like_dom_sf"/>
</dbReference>
<dbReference type="SUPFAM" id="SSF54975">
    <property type="entry name" value="Acylphosphatase/BLUF domain-like"/>
    <property type="match status" value="1"/>
</dbReference>
<dbReference type="PANTHER" id="PTHR47268:SF4">
    <property type="entry name" value="ACYLPHOSPHATASE"/>
    <property type="match status" value="1"/>
</dbReference>
<dbReference type="InterPro" id="IPR017968">
    <property type="entry name" value="Acylphosphatase_CS"/>
</dbReference>
<protein>
    <recommendedName>
        <fullName evidence="2 4">acylphosphatase</fullName>
        <ecNumber evidence="2 4">3.6.1.7</ecNumber>
    </recommendedName>
</protein>
<evidence type="ECO:0000256" key="2">
    <source>
        <dbReference type="ARBA" id="ARBA00012150"/>
    </source>
</evidence>
<dbReference type="PROSITE" id="PS00150">
    <property type="entry name" value="ACYLPHOSPHATASE_1"/>
    <property type="match status" value="1"/>
</dbReference>
<comment type="similarity">
    <text evidence="1 5">Belongs to the acylphosphatase family.</text>
</comment>
<feature type="active site" evidence="4">
    <location>
        <position position="24"/>
    </location>
</feature>
<evidence type="ECO:0000256" key="5">
    <source>
        <dbReference type="RuleBase" id="RU004168"/>
    </source>
</evidence>
<dbReference type="Gene3D" id="3.30.70.100">
    <property type="match status" value="1"/>
</dbReference>
<keyword evidence="4" id="KW-0378">Hydrolase</keyword>
<evidence type="ECO:0000313" key="8">
    <source>
        <dbReference type="Proteomes" id="UP000178690"/>
    </source>
</evidence>
<dbReference type="Proteomes" id="UP000178690">
    <property type="component" value="Unassembled WGS sequence"/>
</dbReference>
<dbReference type="PANTHER" id="PTHR47268">
    <property type="entry name" value="ACYLPHOSPHATASE"/>
    <property type="match status" value="1"/>
</dbReference>
<dbReference type="EMBL" id="MHST01000012">
    <property type="protein sequence ID" value="OHA49241.1"/>
    <property type="molecule type" value="Genomic_DNA"/>
</dbReference>
<feature type="active site" evidence="4">
    <location>
        <position position="42"/>
    </location>
</feature>
<dbReference type="GO" id="GO:0003998">
    <property type="term" value="F:acylphosphatase activity"/>
    <property type="evidence" value="ECO:0007669"/>
    <property type="project" value="UniProtKB-EC"/>
</dbReference>
<comment type="catalytic activity">
    <reaction evidence="3 4">
        <text>an acyl phosphate + H2O = a carboxylate + phosphate + H(+)</text>
        <dbReference type="Rhea" id="RHEA:14965"/>
        <dbReference type="ChEBI" id="CHEBI:15377"/>
        <dbReference type="ChEBI" id="CHEBI:15378"/>
        <dbReference type="ChEBI" id="CHEBI:29067"/>
        <dbReference type="ChEBI" id="CHEBI:43474"/>
        <dbReference type="ChEBI" id="CHEBI:59918"/>
        <dbReference type="EC" id="3.6.1.7"/>
    </reaction>
</comment>
<organism evidence="7 8">
    <name type="scientific">Terrybacteria sp. (strain RIFCSPHIGHO2_01_FULL_58_15)</name>
    <dbReference type="NCBI Taxonomy" id="1802363"/>
    <lineage>
        <taxon>Bacteria</taxon>
        <taxon>Candidatus Terryibacteriota</taxon>
    </lineage>
</organism>
<dbReference type="STRING" id="1802363.A2682_01075"/>
<evidence type="ECO:0000256" key="4">
    <source>
        <dbReference type="PROSITE-ProRule" id="PRU00520"/>
    </source>
</evidence>
<feature type="domain" description="Acylphosphatase-like" evidence="6">
    <location>
        <begin position="9"/>
        <end position="96"/>
    </location>
</feature>